<dbReference type="KEGG" id="axl:AXY_19250"/>
<protein>
    <recommendedName>
        <fullName evidence="1">DUF4268 domain-containing protein</fullName>
    </recommendedName>
</protein>
<name>K0J4B0_AMPXN</name>
<proteinExistence type="predicted"/>
<dbReference type="InterPro" id="IPR011856">
    <property type="entry name" value="tRNA_endonuc-like_dom_sf"/>
</dbReference>
<dbReference type="Pfam" id="PF14088">
    <property type="entry name" value="DUF4268"/>
    <property type="match status" value="1"/>
</dbReference>
<gene>
    <name evidence="2" type="ordered locus">AXY_19250</name>
</gene>
<dbReference type="OrthoDB" id="570199at2"/>
<dbReference type="Gene3D" id="3.40.1350.10">
    <property type="match status" value="1"/>
</dbReference>
<organism evidence="2 3">
    <name type="scientific">Amphibacillus xylanus (strain ATCC 51415 / DSM 6626 / JCM 7361 / LMG 17667 / NBRC 15112 / Ep01)</name>
    <dbReference type="NCBI Taxonomy" id="698758"/>
    <lineage>
        <taxon>Bacteria</taxon>
        <taxon>Bacillati</taxon>
        <taxon>Bacillota</taxon>
        <taxon>Bacilli</taxon>
        <taxon>Bacillales</taxon>
        <taxon>Bacillaceae</taxon>
        <taxon>Amphibacillus</taxon>
    </lineage>
</organism>
<dbReference type="eggNOG" id="COG1637">
    <property type="taxonomic scope" value="Bacteria"/>
</dbReference>
<evidence type="ECO:0000313" key="2">
    <source>
        <dbReference type="EMBL" id="BAM48057.1"/>
    </source>
</evidence>
<feature type="domain" description="DUF4268" evidence="1">
    <location>
        <begin position="176"/>
        <end position="309"/>
    </location>
</feature>
<keyword evidence="3" id="KW-1185">Reference proteome</keyword>
<dbReference type="RefSeq" id="WP_015010644.1">
    <property type="nucleotide sequence ID" value="NC_018704.1"/>
</dbReference>
<dbReference type="AlphaFoldDB" id="K0J4B0"/>
<dbReference type="PATRIC" id="fig|698758.3.peg.1926"/>
<evidence type="ECO:0000259" key="1">
    <source>
        <dbReference type="Pfam" id="PF14088"/>
    </source>
</evidence>
<evidence type="ECO:0000313" key="3">
    <source>
        <dbReference type="Proteomes" id="UP000006294"/>
    </source>
</evidence>
<dbReference type="STRING" id="698758.AXY_19250"/>
<dbReference type="Proteomes" id="UP000006294">
    <property type="component" value="Chromosome"/>
</dbReference>
<dbReference type="EMBL" id="AP012050">
    <property type="protein sequence ID" value="BAM48057.1"/>
    <property type="molecule type" value="Genomic_DNA"/>
</dbReference>
<reference evidence="2 3" key="1">
    <citation type="submission" date="2011-01" db="EMBL/GenBank/DDBJ databases">
        <title>Whole genome sequence of Amphibacillus xylinus NBRC 15112.</title>
        <authorList>
            <person name="Nakazawa H."/>
            <person name="Katano Y."/>
            <person name="Nakamura S."/>
            <person name="Sasagawa M."/>
            <person name="Fukada J."/>
            <person name="Arai T."/>
            <person name="Sasakura N."/>
            <person name="Mochizuki D."/>
            <person name="Hosoyama A."/>
            <person name="Harada K."/>
            <person name="Horikawa H."/>
            <person name="Kato Y."/>
            <person name="Harada T."/>
            <person name="Sasaki K."/>
            <person name="Sekiguchi M."/>
            <person name="Hodoyama M."/>
            <person name="Nishiko R."/>
            <person name="Narita H."/>
            <person name="Hanamaki A."/>
            <person name="Hata C."/>
            <person name="Konno Y."/>
            <person name="Niimura Y."/>
            <person name="Yamazaki S."/>
            <person name="Fujita N."/>
        </authorList>
    </citation>
    <scope>NUCLEOTIDE SEQUENCE [LARGE SCALE GENOMIC DNA]</scope>
    <source>
        <strain evidence="3">ATCC 51415 / DSM 6626 / JCM 7361 / LMG 17667 / NBRC 15112 / Ep01</strain>
    </source>
</reference>
<dbReference type="HOGENOM" id="CLU_064448_0_0_9"/>
<accession>K0J4B0</accession>
<dbReference type="GO" id="GO:0003676">
    <property type="term" value="F:nucleic acid binding"/>
    <property type="evidence" value="ECO:0007669"/>
    <property type="project" value="InterPro"/>
</dbReference>
<dbReference type="InterPro" id="IPR025364">
    <property type="entry name" value="DUF4268"/>
</dbReference>
<sequence>MSVDLGKLKKIHVREIWSHEALDFTPWLAKEENIAELGKALGLELEVEGTEVAVGPYSADILVKDAGSNDYYVIENQLEKTDHDHLGKAITYASVLDAVGIIWIASNFTEEHKKALDWLNDHTSNSIFFYGVSLELWSIDDSKPAVKFNVVSQPTEIVRQTAISKSTDSLTPTRKLQLEFWTKFREKLKTRPEIPSVQTARPQYWYDVSLGRSGVHLSNLASTSSNQIGVRVYIHNKIADNALNQLMQFKDEIESEIGEKLEWNPNPDNRDKIISLKRDANIEDKNKWDEYLEWLVDRTVKFRRAFGKRVKTMNFDQDTYDSEID</sequence>